<dbReference type="EC" id="6.2.1.13" evidence="3"/>
<sequence length="704" mass="74356">MSSSFPADHQPHALDSLFHPRSVAVVGASSDPRKIGGRPIAYMLRSGFAGELFPINPAQAEVQGVKAYPSLRAIGKPVDLVIVAVGGAHVAEVVDEAIEQRVSAIVVFSSGFAEMGDDGRQLQERIAARCAQAGVHLLGPNCIGVFNSHQAMYATFITALEHEQFEPGHVGIVSQSGAIGSYLYGLAGDRGVRVSHFVATGNEAGLDVADCIDWMANDPQTHVVMVYLEGCRDGDRLYRALEQARLRRKPVILMKVGRTEQGAAAAASHTGSLAGSDVVYDAVLSETNAWRANSLEEMVDLAYACSVGPMPRGNRLGVVTSSGGVGVIATDEATRTGLVLPTLPQETQTAILEIVPFASGVNPVDTTAQTMGDRTLMTRILELVFAHPGFDSVLTFNANMGRSEAEFGKIREALYQLRREHPDRLVAMSMRAKPEIAAEIQREGILVFSDPARATATIAAVARIAAGFDRPPARVEESEARQVLPLPAGALDEAAARTLLAQHGIPFAPLELASTTEEAVAAAQAMGYPVVMKVVSPDIPHKSDVGGVALGLRDAEAVRTAWAVMMESVGRACPQAQIDGVMVSPMITGGVETVMGVTRDPVFGPMVMFGLGGVFVEVFKDVTFRRAPVSLTTAHEMIRGIQGLPLLTGARGKPTVDLDTLASALVALSNFAAAHAGELDSVEINPFIARPSGGCAVDALIVKR</sequence>
<dbReference type="InterPro" id="IPR003781">
    <property type="entry name" value="CoA-bd"/>
</dbReference>
<dbReference type="Gene3D" id="3.40.50.720">
    <property type="entry name" value="NAD(P)-binding Rossmann-like Domain"/>
    <property type="match status" value="1"/>
</dbReference>
<dbReference type="InterPro" id="IPR036291">
    <property type="entry name" value="NAD(P)-bd_dom_sf"/>
</dbReference>
<dbReference type="InterPro" id="IPR013815">
    <property type="entry name" value="ATP_grasp_subdomain_1"/>
</dbReference>
<dbReference type="Proteomes" id="UP001549320">
    <property type="component" value="Unassembled WGS sequence"/>
</dbReference>
<dbReference type="SUPFAM" id="SSF52210">
    <property type="entry name" value="Succinyl-CoA synthetase domains"/>
    <property type="match status" value="2"/>
</dbReference>
<dbReference type="Gene3D" id="3.30.1490.20">
    <property type="entry name" value="ATP-grasp fold, A domain"/>
    <property type="match status" value="1"/>
</dbReference>
<dbReference type="Gene3D" id="3.30.470.20">
    <property type="entry name" value="ATP-grasp fold, B domain"/>
    <property type="match status" value="1"/>
</dbReference>
<dbReference type="GO" id="GO:0043758">
    <property type="term" value="F:acetate-CoA ligase (ADP-forming) activity"/>
    <property type="evidence" value="ECO:0007669"/>
    <property type="project" value="UniProtKB-EC"/>
</dbReference>
<gene>
    <name evidence="3" type="ORF">ABIE13_004784</name>
</gene>
<dbReference type="Pfam" id="PF13549">
    <property type="entry name" value="ATP-grasp_5"/>
    <property type="match status" value="1"/>
</dbReference>
<evidence type="ECO:0000256" key="1">
    <source>
        <dbReference type="PROSITE-ProRule" id="PRU00409"/>
    </source>
</evidence>
<dbReference type="Pfam" id="PF13607">
    <property type="entry name" value="Succ_CoA_lig"/>
    <property type="match status" value="1"/>
</dbReference>
<evidence type="ECO:0000259" key="2">
    <source>
        <dbReference type="PROSITE" id="PS50975"/>
    </source>
</evidence>
<feature type="domain" description="ATP-grasp" evidence="2">
    <location>
        <begin position="497"/>
        <end position="533"/>
    </location>
</feature>
<dbReference type="PANTHER" id="PTHR42793:SF4">
    <property type="entry name" value="BLL6376 PROTEIN"/>
    <property type="match status" value="1"/>
</dbReference>
<dbReference type="SUPFAM" id="SSF51735">
    <property type="entry name" value="NAD(P)-binding Rossmann-fold domains"/>
    <property type="match status" value="1"/>
</dbReference>
<dbReference type="PANTHER" id="PTHR42793">
    <property type="entry name" value="COA BINDING DOMAIN CONTAINING PROTEIN"/>
    <property type="match status" value="1"/>
</dbReference>
<dbReference type="Gene3D" id="3.40.50.261">
    <property type="entry name" value="Succinyl-CoA synthetase domains"/>
    <property type="match status" value="2"/>
</dbReference>
<name>A0ABV2QF34_9BURK</name>
<dbReference type="SUPFAM" id="SSF56059">
    <property type="entry name" value="Glutathione synthetase ATP-binding domain-like"/>
    <property type="match status" value="1"/>
</dbReference>
<protein>
    <submittedName>
        <fullName evidence="3">Acyl-CoA synthetase (NDP forming)</fullName>
        <ecNumber evidence="3">6.2.1.13</ecNumber>
    </submittedName>
</protein>
<evidence type="ECO:0000313" key="4">
    <source>
        <dbReference type="Proteomes" id="UP001549320"/>
    </source>
</evidence>
<dbReference type="InterPro" id="IPR032875">
    <property type="entry name" value="Succ_CoA_lig_flav_dom"/>
</dbReference>
<keyword evidence="1" id="KW-0547">Nucleotide-binding</keyword>
<keyword evidence="4" id="KW-1185">Reference proteome</keyword>
<keyword evidence="3" id="KW-0436">Ligase</keyword>
<accession>A0ABV2QF34</accession>
<proteinExistence type="predicted"/>
<reference evidence="3 4" key="1">
    <citation type="submission" date="2024-06" db="EMBL/GenBank/DDBJ databases">
        <title>Sorghum-associated microbial communities from plants grown in Nebraska, USA.</title>
        <authorList>
            <person name="Schachtman D."/>
        </authorList>
    </citation>
    <scope>NUCLEOTIDE SEQUENCE [LARGE SCALE GENOMIC DNA]</scope>
    <source>
        <strain evidence="3 4">2709</strain>
    </source>
</reference>
<comment type="caution">
    <text evidence="3">The sequence shown here is derived from an EMBL/GenBank/DDBJ whole genome shotgun (WGS) entry which is preliminary data.</text>
</comment>
<dbReference type="Pfam" id="PF13380">
    <property type="entry name" value="CoA_binding_2"/>
    <property type="match status" value="1"/>
</dbReference>
<dbReference type="EMBL" id="JBEPSH010000010">
    <property type="protein sequence ID" value="MET4579647.1"/>
    <property type="molecule type" value="Genomic_DNA"/>
</dbReference>
<keyword evidence="1" id="KW-0067">ATP-binding</keyword>
<dbReference type="PROSITE" id="PS50975">
    <property type="entry name" value="ATP_GRASP"/>
    <property type="match status" value="1"/>
</dbReference>
<dbReference type="SMART" id="SM00881">
    <property type="entry name" value="CoA_binding"/>
    <property type="match status" value="1"/>
</dbReference>
<dbReference type="InterPro" id="IPR011761">
    <property type="entry name" value="ATP-grasp"/>
</dbReference>
<organism evidence="3 4">
    <name type="scientific">Ottowia thiooxydans</name>
    <dbReference type="NCBI Taxonomy" id="219182"/>
    <lineage>
        <taxon>Bacteria</taxon>
        <taxon>Pseudomonadati</taxon>
        <taxon>Pseudomonadota</taxon>
        <taxon>Betaproteobacteria</taxon>
        <taxon>Burkholderiales</taxon>
        <taxon>Comamonadaceae</taxon>
        <taxon>Ottowia</taxon>
    </lineage>
</organism>
<dbReference type="RefSeq" id="WP_354447918.1">
    <property type="nucleotide sequence ID" value="NZ_JBEPSH010000010.1"/>
</dbReference>
<evidence type="ECO:0000313" key="3">
    <source>
        <dbReference type="EMBL" id="MET4579647.1"/>
    </source>
</evidence>
<dbReference type="InterPro" id="IPR016102">
    <property type="entry name" value="Succinyl-CoA_synth-like"/>
</dbReference>